<evidence type="ECO:0000313" key="1">
    <source>
        <dbReference type="EMBL" id="GAI36491.1"/>
    </source>
</evidence>
<reference evidence="1" key="1">
    <citation type="journal article" date="2014" name="Front. Microbiol.">
        <title>High frequency of phylogenetically diverse reductive dehalogenase-homologous genes in deep subseafloor sedimentary metagenomes.</title>
        <authorList>
            <person name="Kawai M."/>
            <person name="Futagami T."/>
            <person name="Toyoda A."/>
            <person name="Takaki Y."/>
            <person name="Nishi S."/>
            <person name="Hori S."/>
            <person name="Arai W."/>
            <person name="Tsubouchi T."/>
            <person name="Morono Y."/>
            <person name="Uchiyama I."/>
            <person name="Ito T."/>
            <person name="Fujiyama A."/>
            <person name="Inagaki F."/>
            <person name="Takami H."/>
        </authorList>
    </citation>
    <scope>NUCLEOTIDE SEQUENCE</scope>
    <source>
        <strain evidence="1">Expedition CK06-06</strain>
    </source>
</reference>
<name>X1P242_9ZZZZ</name>
<sequence length="67" mass="7508">MANIELRVRTYGILPGSQMVEVWRDGVFMAGIYPQEDGLRIESKYMDGVKQETGYPPAVVVCLSRVS</sequence>
<comment type="caution">
    <text evidence="1">The sequence shown here is derived from an EMBL/GenBank/DDBJ whole genome shotgun (WGS) entry which is preliminary data.</text>
</comment>
<dbReference type="EMBL" id="BARV01032653">
    <property type="protein sequence ID" value="GAI36491.1"/>
    <property type="molecule type" value="Genomic_DNA"/>
</dbReference>
<dbReference type="AlphaFoldDB" id="X1P242"/>
<proteinExistence type="predicted"/>
<accession>X1P242</accession>
<gene>
    <name evidence="1" type="ORF">S06H3_51462</name>
</gene>
<organism evidence="1">
    <name type="scientific">marine sediment metagenome</name>
    <dbReference type="NCBI Taxonomy" id="412755"/>
    <lineage>
        <taxon>unclassified sequences</taxon>
        <taxon>metagenomes</taxon>
        <taxon>ecological metagenomes</taxon>
    </lineage>
</organism>
<protein>
    <submittedName>
        <fullName evidence="1">Uncharacterized protein</fullName>
    </submittedName>
</protein>